<accession>A0A9J6NZV7</accession>
<dbReference type="AlphaFoldDB" id="A0A9J6NZV7"/>
<sequence>MALDMLSSSQRYIEEATYLSFFPGLCILLTVLSFNIFGDILRQTIEPKEK</sequence>
<evidence type="ECO:0000256" key="1">
    <source>
        <dbReference type="SAM" id="Phobius"/>
    </source>
</evidence>
<reference evidence="2" key="1">
    <citation type="journal article" date="2021" name="mSystems">
        <title>Bacteria and Archaea Synergistically Convert Glycine Betaine to Biogenic Methane in the Formosa Cold Seep of the South China Sea.</title>
        <authorList>
            <person name="Li L."/>
            <person name="Zhang W."/>
            <person name="Zhang S."/>
            <person name="Song L."/>
            <person name="Sun Q."/>
            <person name="Zhang H."/>
            <person name="Xiang H."/>
            <person name="Dong X."/>
        </authorList>
    </citation>
    <scope>NUCLEOTIDE SEQUENCE</scope>
    <source>
        <strain evidence="2">ZWT</strain>
    </source>
</reference>
<dbReference type="Proteomes" id="UP001056429">
    <property type="component" value="Unassembled WGS sequence"/>
</dbReference>
<gene>
    <name evidence="2" type="ORF">KDK92_03015</name>
</gene>
<proteinExistence type="predicted"/>
<keyword evidence="1" id="KW-1133">Transmembrane helix</keyword>
<evidence type="ECO:0008006" key="4">
    <source>
        <dbReference type="Google" id="ProtNLM"/>
    </source>
</evidence>
<reference evidence="2" key="2">
    <citation type="submission" date="2021-04" db="EMBL/GenBank/DDBJ databases">
        <authorList>
            <person name="Dong X."/>
        </authorList>
    </citation>
    <scope>NUCLEOTIDE SEQUENCE</scope>
    <source>
        <strain evidence="2">ZWT</strain>
    </source>
</reference>
<evidence type="ECO:0000313" key="2">
    <source>
        <dbReference type="EMBL" id="MCM1988696.1"/>
    </source>
</evidence>
<feature type="transmembrane region" description="Helical" evidence="1">
    <location>
        <begin position="20"/>
        <end position="41"/>
    </location>
</feature>
<protein>
    <recommendedName>
        <fullName evidence="4">Peptide ABC transporter permease</fullName>
    </recommendedName>
</protein>
<evidence type="ECO:0000313" key="3">
    <source>
        <dbReference type="Proteomes" id="UP001056429"/>
    </source>
</evidence>
<comment type="caution">
    <text evidence="2">The sequence shown here is derived from an EMBL/GenBank/DDBJ whole genome shotgun (WGS) entry which is preliminary data.</text>
</comment>
<keyword evidence="3" id="KW-1185">Reference proteome</keyword>
<organism evidence="2 3">
    <name type="scientific">Oceanirhabdus seepicola</name>
    <dbReference type="NCBI Taxonomy" id="2828781"/>
    <lineage>
        <taxon>Bacteria</taxon>
        <taxon>Bacillati</taxon>
        <taxon>Bacillota</taxon>
        <taxon>Clostridia</taxon>
        <taxon>Eubacteriales</taxon>
        <taxon>Clostridiaceae</taxon>
        <taxon>Oceanirhabdus</taxon>
    </lineage>
</organism>
<keyword evidence="1" id="KW-0472">Membrane</keyword>
<keyword evidence="1" id="KW-0812">Transmembrane</keyword>
<name>A0A9J6NZV7_9CLOT</name>
<dbReference type="RefSeq" id="WP_250857567.1">
    <property type="nucleotide sequence ID" value="NZ_JAGSOJ010000001.1"/>
</dbReference>
<dbReference type="EMBL" id="JAGSOJ010000001">
    <property type="protein sequence ID" value="MCM1988696.1"/>
    <property type="molecule type" value="Genomic_DNA"/>
</dbReference>